<evidence type="ECO:0000256" key="4">
    <source>
        <dbReference type="ARBA" id="ARBA00022679"/>
    </source>
</evidence>
<dbReference type="PANTHER" id="PTHR43711:SF1">
    <property type="entry name" value="HISTIDINE KINASE 1"/>
    <property type="match status" value="1"/>
</dbReference>
<dbReference type="CDD" id="cd00075">
    <property type="entry name" value="HATPase"/>
    <property type="match status" value="1"/>
</dbReference>
<dbReference type="SUPFAM" id="SSF55874">
    <property type="entry name" value="ATPase domain of HSP90 chaperone/DNA topoisomerase II/histidine kinase"/>
    <property type="match status" value="1"/>
</dbReference>
<dbReference type="Pfam" id="PF14417">
    <property type="entry name" value="MEDS"/>
    <property type="match status" value="1"/>
</dbReference>
<evidence type="ECO:0000256" key="8">
    <source>
        <dbReference type="SAM" id="MobiDB-lite"/>
    </source>
</evidence>
<dbReference type="FunFam" id="3.30.565.10:FF:000006">
    <property type="entry name" value="Sensor histidine kinase WalK"/>
    <property type="match status" value="1"/>
</dbReference>
<comment type="catalytic activity">
    <reaction evidence="1">
        <text>ATP + protein L-histidine = ADP + protein N-phospho-L-histidine.</text>
        <dbReference type="EC" id="2.7.13.3"/>
    </reaction>
</comment>
<accession>A0A3A8PZB6</accession>
<dbReference type="SMART" id="SM00387">
    <property type="entry name" value="HATPase_c"/>
    <property type="match status" value="1"/>
</dbReference>
<dbReference type="PANTHER" id="PTHR43711">
    <property type="entry name" value="TWO-COMPONENT HISTIDINE KINASE"/>
    <property type="match status" value="1"/>
</dbReference>
<name>A0A3A8PZB6_9BACT</name>
<evidence type="ECO:0000256" key="7">
    <source>
        <dbReference type="SAM" id="Coils"/>
    </source>
</evidence>
<proteinExistence type="predicted"/>
<dbReference type="RefSeq" id="WP_120643759.1">
    <property type="nucleotide sequence ID" value="NZ_RAWB01000114.1"/>
</dbReference>
<dbReference type="SMART" id="SM00388">
    <property type="entry name" value="HisKA"/>
    <property type="match status" value="1"/>
</dbReference>
<evidence type="ECO:0000256" key="1">
    <source>
        <dbReference type="ARBA" id="ARBA00000085"/>
    </source>
</evidence>
<dbReference type="PRINTS" id="PR00344">
    <property type="entry name" value="BCTRLSENSOR"/>
</dbReference>
<evidence type="ECO:0000256" key="5">
    <source>
        <dbReference type="ARBA" id="ARBA00022777"/>
    </source>
</evidence>
<dbReference type="SUPFAM" id="SSF47384">
    <property type="entry name" value="Homodimeric domain of signal transducing histidine kinase"/>
    <property type="match status" value="1"/>
</dbReference>
<dbReference type="EC" id="2.7.13.3" evidence="2"/>
<evidence type="ECO:0000313" key="11">
    <source>
        <dbReference type="Proteomes" id="UP000272888"/>
    </source>
</evidence>
<dbReference type="InterPro" id="IPR025847">
    <property type="entry name" value="MEDS_domain"/>
</dbReference>
<dbReference type="Gene3D" id="1.10.287.130">
    <property type="match status" value="1"/>
</dbReference>
<dbReference type="Proteomes" id="UP000272888">
    <property type="component" value="Unassembled WGS sequence"/>
</dbReference>
<evidence type="ECO:0000256" key="6">
    <source>
        <dbReference type="ARBA" id="ARBA00023012"/>
    </source>
</evidence>
<organism evidence="10 11">
    <name type="scientific">Corallococcus llansteffanensis</name>
    <dbReference type="NCBI Taxonomy" id="2316731"/>
    <lineage>
        <taxon>Bacteria</taxon>
        <taxon>Pseudomonadati</taxon>
        <taxon>Myxococcota</taxon>
        <taxon>Myxococcia</taxon>
        <taxon>Myxococcales</taxon>
        <taxon>Cystobacterineae</taxon>
        <taxon>Myxococcaceae</taxon>
        <taxon>Corallococcus</taxon>
    </lineage>
</organism>
<dbReference type="PROSITE" id="PS50109">
    <property type="entry name" value="HIS_KIN"/>
    <property type="match status" value="1"/>
</dbReference>
<keyword evidence="4" id="KW-0808">Transferase</keyword>
<dbReference type="InterPro" id="IPR003594">
    <property type="entry name" value="HATPase_dom"/>
</dbReference>
<dbReference type="Pfam" id="PF02518">
    <property type="entry name" value="HATPase_c"/>
    <property type="match status" value="1"/>
</dbReference>
<dbReference type="InterPro" id="IPR003661">
    <property type="entry name" value="HisK_dim/P_dom"/>
</dbReference>
<dbReference type="Pfam" id="PF00512">
    <property type="entry name" value="HisKA"/>
    <property type="match status" value="1"/>
</dbReference>
<feature type="region of interest" description="Disordered" evidence="8">
    <location>
        <begin position="1"/>
        <end position="21"/>
    </location>
</feature>
<keyword evidence="7" id="KW-0175">Coiled coil</keyword>
<dbReference type="Gene3D" id="3.30.565.10">
    <property type="entry name" value="Histidine kinase-like ATPase, C-terminal domain"/>
    <property type="match status" value="1"/>
</dbReference>
<feature type="coiled-coil region" evidence="7">
    <location>
        <begin position="203"/>
        <end position="230"/>
    </location>
</feature>
<dbReference type="CDD" id="cd00082">
    <property type="entry name" value="HisKA"/>
    <property type="match status" value="1"/>
</dbReference>
<sequence>MDFALAQGSTAHHPPPPAGGSHRVQFYEDPAFLFDVVARFLEVGFQAGEPAVIIATEIHRKGFKARLKAMGFDVERALADGRLVLLDARETLAKLMVWGMPDEERFQQVIGPVLDKSLRGAGGRRVRAYGEMVDLLLRDSNPRAALLLEAQWNDLGRLHPFSLLCAYAMGGFQTQKDAQVFHDVCSAHAHVSPTEAYTQVQFEEQRLREVAALQQRSKALESEIEHRKRVEKELLAAVQLRDDFLAIAGHELRTPLTALQLQLHSLTGLVRDVENPRVKERLERAQGQAQRLGELTEELLDVVRLGAGRPQPVVEDCDLAELSREVVDRFAEAVTRSGCQLQVFAEEPARGRWERTRIEQVMTNLLSNALKYGAGQPVELWVKAGADRATLVVRDGGIGIPLEAQARIFDRFERAVSSSSFGGLGLGLWIARQVVEAHGGVIHVESEPGRGATFTVELPYSV</sequence>
<evidence type="ECO:0000256" key="2">
    <source>
        <dbReference type="ARBA" id="ARBA00012438"/>
    </source>
</evidence>
<keyword evidence="3" id="KW-0597">Phosphoprotein</keyword>
<gene>
    <name evidence="10" type="ORF">D7V93_13285</name>
</gene>
<dbReference type="InterPro" id="IPR036097">
    <property type="entry name" value="HisK_dim/P_sf"/>
</dbReference>
<comment type="caution">
    <text evidence="10">The sequence shown here is derived from an EMBL/GenBank/DDBJ whole genome shotgun (WGS) entry which is preliminary data.</text>
</comment>
<keyword evidence="11" id="KW-1185">Reference proteome</keyword>
<evidence type="ECO:0000259" key="9">
    <source>
        <dbReference type="PROSITE" id="PS50109"/>
    </source>
</evidence>
<protein>
    <recommendedName>
        <fullName evidence="2">histidine kinase</fullName>
        <ecNumber evidence="2">2.7.13.3</ecNumber>
    </recommendedName>
</protein>
<feature type="domain" description="Histidine kinase" evidence="9">
    <location>
        <begin position="247"/>
        <end position="462"/>
    </location>
</feature>
<dbReference type="InterPro" id="IPR004358">
    <property type="entry name" value="Sig_transdc_His_kin-like_C"/>
</dbReference>
<evidence type="ECO:0000256" key="3">
    <source>
        <dbReference type="ARBA" id="ARBA00022553"/>
    </source>
</evidence>
<dbReference type="EMBL" id="RAWB01000114">
    <property type="protein sequence ID" value="RKH60441.1"/>
    <property type="molecule type" value="Genomic_DNA"/>
</dbReference>
<dbReference type="AlphaFoldDB" id="A0A3A8PZB6"/>
<keyword evidence="5 10" id="KW-0418">Kinase</keyword>
<dbReference type="InterPro" id="IPR036890">
    <property type="entry name" value="HATPase_C_sf"/>
</dbReference>
<dbReference type="InterPro" id="IPR005467">
    <property type="entry name" value="His_kinase_dom"/>
</dbReference>
<reference evidence="11" key="1">
    <citation type="submission" date="2018-09" db="EMBL/GenBank/DDBJ databases">
        <authorList>
            <person name="Livingstone P.G."/>
            <person name="Whitworth D.E."/>
        </authorList>
    </citation>
    <scope>NUCLEOTIDE SEQUENCE [LARGE SCALE GENOMIC DNA]</scope>
    <source>
        <strain evidence="11">CA051B</strain>
    </source>
</reference>
<keyword evidence="6" id="KW-0902">Two-component regulatory system</keyword>
<evidence type="ECO:0000313" key="10">
    <source>
        <dbReference type="EMBL" id="RKH60441.1"/>
    </source>
</evidence>
<dbReference type="InterPro" id="IPR050736">
    <property type="entry name" value="Sensor_HK_Regulatory"/>
</dbReference>
<dbReference type="GO" id="GO:0000155">
    <property type="term" value="F:phosphorelay sensor kinase activity"/>
    <property type="evidence" value="ECO:0007669"/>
    <property type="project" value="InterPro"/>
</dbReference>